<feature type="transmembrane region" description="Helical" evidence="1">
    <location>
        <begin position="173"/>
        <end position="193"/>
    </location>
</feature>
<feature type="transmembrane region" description="Helical" evidence="1">
    <location>
        <begin position="37"/>
        <end position="53"/>
    </location>
</feature>
<reference evidence="3" key="1">
    <citation type="submission" date="2016-10" db="EMBL/GenBank/DDBJ databases">
        <authorList>
            <person name="Varghese N."/>
            <person name="Submissions S."/>
        </authorList>
    </citation>
    <scope>NUCLEOTIDE SEQUENCE [LARGE SCALE GENOMIC DNA]</scope>
    <source>
        <strain evidence="3">DSM 15719</strain>
    </source>
</reference>
<dbReference type="Proteomes" id="UP000183658">
    <property type="component" value="Unassembled WGS sequence"/>
</dbReference>
<feature type="transmembrane region" description="Helical" evidence="1">
    <location>
        <begin position="59"/>
        <end position="76"/>
    </location>
</feature>
<keyword evidence="1" id="KW-1133">Transmembrane helix</keyword>
<evidence type="ECO:0000256" key="1">
    <source>
        <dbReference type="SAM" id="Phobius"/>
    </source>
</evidence>
<keyword evidence="3" id="KW-1185">Reference proteome</keyword>
<name>A0A1H9REN8_FLAFI</name>
<sequence>MVELSLMLVLAHLIGDFLLQPTSWIKDKKKCKIKSKYLYLHLLVHFILLLLITKFNTEYFFAVIVIVTSHFAIDCAKLYFEKKKTTKIWFFTDQLLHLAVIAAVVRYYYPYEIDFEVVYSAKSLALLTALVTVTYVSAIVLKIMLSKWSNQITKNNNDDTNNAGKYIGILERLFIFFFVVINFWEGIGFLLAAKSIFRFGDLKESKDVKLTEYILIGTLLSFGLGILCAMVYKYIV</sequence>
<proteinExistence type="predicted"/>
<accession>A0A1H9REN8</accession>
<dbReference type="InterPro" id="IPR021737">
    <property type="entry name" value="Phage_phiKZ_Orf197"/>
</dbReference>
<evidence type="ECO:0008006" key="4">
    <source>
        <dbReference type="Google" id="ProtNLM"/>
    </source>
</evidence>
<dbReference type="RefSeq" id="WP_074724627.1">
    <property type="nucleotide sequence ID" value="NZ_CBCRVS010000021.1"/>
</dbReference>
<keyword evidence="1" id="KW-0472">Membrane</keyword>
<dbReference type="OrthoDB" id="8536716at2"/>
<dbReference type="EMBL" id="FOFZ01000020">
    <property type="protein sequence ID" value="SER71162.1"/>
    <property type="molecule type" value="Genomic_DNA"/>
</dbReference>
<evidence type="ECO:0000313" key="3">
    <source>
        <dbReference type="Proteomes" id="UP000183658"/>
    </source>
</evidence>
<feature type="transmembrane region" description="Helical" evidence="1">
    <location>
        <begin position="88"/>
        <end position="109"/>
    </location>
</feature>
<keyword evidence="1" id="KW-0812">Transmembrane</keyword>
<protein>
    <recommendedName>
        <fullName evidence="4">DUF3307 domain-containing protein</fullName>
    </recommendedName>
</protein>
<evidence type="ECO:0000313" key="2">
    <source>
        <dbReference type="EMBL" id="SER71162.1"/>
    </source>
</evidence>
<gene>
    <name evidence="2" type="ORF">SAMN05444355_12039</name>
</gene>
<dbReference type="AlphaFoldDB" id="A0A1H9REN8"/>
<dbReference type="Pfam" id="PF11750">
    <property type="entry name" value="DUF3307"/>
    <property type="match status" value="1"/>
</dbReference>
<feature type="transmembrane region" description="Helical" evidence="1">
    <location>
        <begin position="124"/>
        <end position="145"/>
    </location>
</feature>
<feature type="transmembrane region" description="Helical" evidence="1">
    <location>
        <begin position="213"/>
        <end position="235"/>
    </location>
</feature>
<organism evidence="2 3">
    <name type="scientific">Flavobacterium frigoris</name>
    <dbReference type="NCBI Taxonomy" id="229204"/>
    <lineage>
        <taxon>Bacteria</taxon>
        <taxon>Pseudomonadati</taxon>
        <taxon>Bacteroidota</taxon>
        <taxon>Flavobacteriia</taxon>
        <taxon>Flavobacteriales</taxon>
        <taxon>Flavobacteriaceae</taxon>
        <taxon>Flavobacterium</taxon>
    </lineage>
</organism>